<evidence type="ECO:0000313" key="2">
    <source>
        <dbReference type="Proteomes" id="UP000191980"/>
    </source>
</evidence>
<proteinExistence type="predicted"/>
<dbReference type="AlphaFoldDB" id="A0A1V8M6S8"/>
<reference evidence="1 2" key="1">
    <citation type="submission" date="2015-12" db="EMBL/GenBank/DDBJ databases">
        <authorList>
            <person name="Shamseldin A."/>
            <person name="Moawad H."/>
            <person name="Abd El-Rahim W.M."/>
            <person name="Sadowsky M.J."/>
        </authorList>
    </citation>
    <scope>NUCLEOTIDE SEQUENCE [LARGE SCALE GENOMIC DNA]</scope>
    <source>
        <strain evidence="1 2">WF1</strain>
    </source>
</reference>
<protein>
    <recommendedName>
        <fullName evidence="3">DUF2939 domain-containing protein</fullName>
    </recommendedName>
</protein>
<comment type="caution">
    <text evidence="1">The sequence shown here is derived from an EMBL/GenBank/DDBJ whole genome shotgun (WGS) entry which is preliminary data.</text>
</comment>
<organism evidence="1 2">
    <name type="scientific">Methyloprofundus sedimenti</name>
    <dbReference type="NCBI Taxonomy" id="1420851"/>
    <lineage>
        <taxon>Bacteria</taxon>
        <taxon>Pseudomonadati</taxon>
        <taxon>Pseudomonadota</taxon>
        <taxon>Gammaproteobacteria</taxon>
        <taxon>Methylococcales</taxon>
        <taxon>Methylococcaceae</taxon>
        <taxon>Methyloprofundus</taxon>
    </lineage>
</organism>
<dbReference type="Proteomes" id="UP000191980">
    <property type="component" value="Unassembled WGS sequence"/>
</dbReference>
<evidence type="ECO:0000313" key="1">
    <source>
        <dbReference type="EMBL" id="OQK17208.1"/>
    </source>
</evidence>
<dbReference type="EMBL" id="LPUF01000001">
    <property type="protein sequence ID" value="OQK17208.1"/>
    <property type="molecule type" value="Genomic_DNA"/>
</dbReference>
<name>A0A1V8M6S8_9GAMM</name>
<evidence type="ECO:0008006" key="3">
    <source>
        <dbReference type="Google" id="ProtNLM"/>
    </source>
</evidence>
<accession>A0A1V8M6S8</accession>
<sequence length="191" mass="21604">MLNKFSWPYRLLVVLLALGVYGFMRQPVVLLDELKTTLDNKDEAQWQSLTGTAQVQPYSKAMLESLLKMKYAADWEQGNRGDAINSYYAGQEQLDVISRQLAGTEGFRHFICGDLTGFLHTSEQSAEGCWQLDGVVRWVSPVEVRVLFVNPQTGWQSSLLLQRDGLFSWKVAAADLPVDEILAAYQQRLVE</sequence>
<keyword evidence="2" id="KW-1185">Reference proteome</keyword>
<gene>
    <name evidence="1" type="ORF">AU255_04765</name>
</gene>